<keyword evidence="3" id="KW-1185">Reference proteome</keyword>
<name>A0AA39ZF95_9PEZI</name>
<feature type="region of interest" description="Disordered" evidence="1">
    <location>
        <begin position="97"/>
        <end position="164"/>
    </location>
</feature>
<accession>A0AA39ZF95</accession>
<protein>
    <submittedName>
        <fullName evidence="2">Uncharacterized protein</fullName>
    </submittedName>
</protein>
<dbReference type="InterPro" id="IPR045030">
    <property type="entry name" value="LYSM1-4"/>
</dbReference>
<reference evidence="2" key="1">
    <citation type="submission" date="2023-06" db="EMBL/GenBank/DDBJ databases">
        <title>Genome-scale phylogeny and comparative genomics of the fungal order Sordariales.</title>
        <authorList>
            <consortium name="Lawrence Berkeley National Laboratory"/>
            <person name="Hensen N."/>
            <person name="Bonometti L."/>
            <person name="Westerberg I."/>
            <person name="Brannstrom I.O."/>
            <person name="Guillou S."/>
            <person name="Cros-Aarteil S."/>
            <person name="Calhoun S."/>
            <person name="Haridas S."/>
            <person name="Kuo A."/>
            <person name="Mondo S."/>
            <person name="Pangilinan J."/>
            <person name="Riley R."/>
            <person name="Labutti K."/>
            <person name="Andreopoulos B."/>
            <person name="Lipzen A."/>
            <person name="Chen C."/>
            <person name="Yanf M."/>
            <person name="Daum C."/>
            <person name="Ng V."/>
            <person name="Clum A."/>
            <person name="Steindorff A."/>
            <person name="Ohm R."/>
            <person name="Martin F."/>
            <person name="Silar P."/>
            <person name="Natvig D."/>
            <person name="Lalanne C."/>
            <person name="Gautier V."/>
            <person name="Ament-Velasquez S.L."/>
            <person name="Kruys A."/>
            <person name="Hutchinson M.I."/>
            <person name="Powell A.J."/>
            <person name="Barry K."/>
            <person name="Miller A.N."/>
            <person name="Grigoriev I.V."/>
            <person name="Debuchy R."/>
            <person name="Gladieux P."/>
            <person name="Thoren M.H."/>
            <person name="Johannesson H."/>
        </authorList>
    </citation>
    <scope>NUCLEOTIDE SEQUENCE</scope>
    <source>
        <strain evidence="2">CBS 307.81</strain>
    </source>
</reference>
<proteinExistence type="predicted"/>
<feature type="compositionally biased region" description="Pro residues" evidence="1">
    <location>
        <begin position="127"/>
        <end position="156"/>
    </location>
</feature>
<feature type="region of interest" description="Disordered" evidence="1">
    <location>
        <begin position="213"/>
        <end position="235"/>
    </location>
</feature>
<evidence type="ECO:0000313" key="3">
    <source>
        <dbReference type="Proteomes" id="UP001174997"/>
    </source>
</evidence>
<dbReference type="AlphaFoldDB" id="A0AA39ZF95"/>
<dbReference type="PANTHER" id="PTHR20932">
    <property type="entry name" value="LYSM AND PUTATIVE PEPTIDOGLYCAN-BINDING DOMAIN-CONTAINING PROTEIN"/>
    <property type="match status" value="1"/>
</dbReference>
<feature type="compositionally biased region" description="Basic and acidic residues" evidence="1">
    <location>
        <begin position="226"/>
        <end position="235"/>
    </location>
</feature>
<evidence type="ECO:0000313" key="2">
    <source>
        <dbReference type="EMBL" id="KAK0669488.1"/>
    </source>
</evidence>
<gene>
    <name evidence="2" type="ORF">QBC41DRAFT_249798</name>
</gene>
<dbReference type="PANTHER" id="PTHR20932:SF31">
    <property type="entry name" value="RING-TYPE DOMAIN-CONTAINING PROTEIN"/>
    <property type="match status" value="1"/>
</dbReference>
<dbReference type="Proteomes" id="UP001174997">
    <property type="component" value="Unassembled WGS sequence"/>
</dbReference>
<sequence>MTLIRPGGGGGGVARREEACCTCATLLSSISSRPLPPPPADVSSEKQPLSDDDEQPTGGDRKLRHQRLTCCARLICADCISKNPRFLTYCPYCQTSGRSSSSSSPSSPSHITRSFTPAVVPPDTNDQPPPYSSLPPPYTLSPSPPTPPNHPAPLKPPQEEQQQQQDILHFLTPQDSIPSLSLLYHLPPSLLRSYNNLPSDHLLPARRTILIPGSHLPKGATSLSPRPHEGEEEEARKGKIRRWMVATKEHDYDVALTYLEGAGYDFEEAVARYRDDVRWERENPLRKGDVRKNGKGRASIRGLMGGLLG</sequence>
<comment type="caution">
    <text evidence="2">The sequence shown here is derived from an EMBL/GenBank/DDBJ whole genome shotgun (WGS) entry which is preliminary data.</text>
</comment>
<organism evidence="2 3">
    <name type="scientific">Cercophora samala</name>
    <dbReference type="NCBI Taxonomy" id="330535"/>
    <lineage>
        <taxon>Eukaryota</taxon>
        <taxon>Fungi</taxon>
        <taxon>Dikarya</taxon>
        <taxon>Ascomycota</taxon>
        <taxon>Pezizomycotina</taxon>
        <taxon>Sordariomycetes</taxon>
        <taxon>Sordariomycetidae</taxon>
        <taxon>Sordariales</taxon>
        <taxon>Lasiosphaeriaceae</taxon>
        <taxon>Cercophora</taxon>
    </lineage>
</organism>
<feature type="compositionally biased region" description="Low complexity" evidence="1">
    <location>
        <begin position="99"/>
        <end position="109"/>
    </location>
</feature>
<feature type="region of interest" description="Disordered" evidence="1">
    <location>
        <begin position="31"/>
        <end position="61"/>
    </location>
</feature>
<dbReference type="EMBL" id="JAULSY010000042">
    <property type="protein sequence ID" value="KAK0669488.1"/>
    <property type="molecule type" value="Genomic_DNA"/>
</dbReference>
<evidence type="ECO:0000256" key="1">
    <source>
        <dbReference type="SAM" id="MobiDB-lite"/>
    </source>
</evidence>